<organism evidence="2">
    <name type="scientific">Solibacter usitatus (strain Ellin6076)</name>
    <dbReference type="NCBI Taxonomy" id="234267"/>
    <lineage>
        <taxon>Bacteria</taxon>
        <taxon>Pseudomonadati</taxon>
        <taxon>Acidobacteriota</taxon>
        <taxon>Terriglobia</taxon>
        <taxon>Bryobacterales</taxon>
        <taxon>Solibacteraceae</taxon>
        <taxon>Candidatus Solibacter</taxon>
    </lineage>
</organism>
<dbReference type="EMBL" id="CP000473">
    <property type="protein sequence ID" value="ABJ85608.1"/>
    <property type="molecule type" value="Genomic_DNA"/>
</dbReference>
<dbReference type="AlphaFoldDB" id="Q01XK7"/>
<dbReference type="InParanoid" id="Q01XK7"/>
<reference evidence="2" key="1">
    <citation type="submission" date="2006-10" db="EMBL/GenBank/DDBJ databases">
        <title>Complete sequence of Solibacter usitatus Ellin6076.</title>
        <authorList>
            <consortium name="US DOE Joint Genome Institute"/>
            <person name="Copeland A."/>
            <person name="Lucas S."/>
            <person name="Lapidus A."/>
            <person name="Barry K."/>
            <person name="Detter J.C."/>
            <person name="Glavina del Rio T."/>
            <person name="Hammon N."/>
            <person name="Israni S."/>
            <person name="Dalin E."/>
            <person name="Tice H."/>
            <person name="Pitluck S."/>
            <person name="Thompson L.S."/>
            <person name="Brettin T."/>
            <person name="Bruce D."/>
            <person name="Han C."/>
            <person name="Tapia R."/>
            <person name="Gilna P."/>
            <person name="Schmutz J."/>
            <person name="Larimer F."/>
            <person name="Land M."/>
            <person name="Hauser L."/>
            <person name="Kyrpides N."/>
            <person name="Mikhailova N."/>
            <person name="Janssen P.H."/>
            <person name="Kuske C.R."/>
            <person name="Richardson P."/>
        </authorList>
    </citation>
    <scope>NUCLEOTIDE SEQUENCE</scope>
    <source>
        <strain evidence="2">Ellin6076</strain>
    </source>
</reference>
<dbReference type="Gene3D" id="3.40.50.150">
    <property type="entry name" value="Vaccinia Virus protein VP39"/>
    <property type="match status" value="1"/>
</dbReference>
<evidence type="ECO:0000313" key="2">
    <source>
        <dbReference type="EMBL" id="ABJ85608.1"/>
    </source>
</evidence>
<protein>
    <submittedName>
        <fullName evidence="2">Methyltransferase FkbM family</fullName>
    </submittedName>
</protein>
<dbReference type="GO" id="GO:0032259">
    <property type="term" value="P:methylation"/>
    <property type="evidence" value="ECO:0007669"/>
    <property type="project" value="UniProtKB-KW"/>
</dbReference>
<keyword evidence="2" id="KW-0808">Transferase</keyword>
<proteinExistence type="predicted"/>
<dbReference type="PANTHER" id="PTHR34203:SF15">
    <property type="entry name" value="SLL1173 PROTEIN"/>
    <property type="match status" value="1"/>
</dbReference>
<keyword evidence="2" id="KW-0489">Methyltransferase</keyword>
<dbReference type="NCBIfam" id="TIGR01444">
    <property type="entry name" value="fkbM_fam"/>
    <property type="match status" value="1"/>
</dbReference>
<gene>
    <name evidence="2" type="ordered locus">Acid_4649</name>
</gene>
<feature type="domain" description="Methyltransferase FkbM" evidence="1">
    <location>
        <begin position="49"/>
        <end position="209"/>
    </location>
</feature>
<dbReference type="eggNOG" id="COG2242">
    <property type="taxonomic scope" value="Bacteria"/>
</dbReference>
<dbReference type="STRING" id="234267.Acid_4649"/>
<name>Q01XK7_SOLUE</name>
<dbReference type="InterPro" id="IPR029063">
    <property type="entry name" value="SAM-dependent_MTases_sf"/>
</dbReference>
<dbReference type="SUPFAM" id="SSF53335">
    <property type="entry name" value="S-adenosyl-L-methionine-dependent methyltransferases"/>
    <property type="match status" value="1"/>
</dbReference>
<dbReference type="InterPro" id="IPR006342">
    <property type="entry name" value="FkbM_mtfrase"/>
</dbReference>
<sequence length="237" mass="26392">MTLKPRKLAKAALQSLGYTCRPTSSLPLGQDIIHDLRRLTSHPIHIIFDVGAHLGSTALAFSEAYPKANIYSFEPSPETFKTLLKNCAGKRIQAFQYAVGSDVETAVLYAKNASYLNSLVPELNAPRPDAYQTSVPVTSLDHFCTSHEIERIDLLKSDTEGYELEVLKGAKTLLRESRIGAIYVECALTRSSRHIDVATLLTALTEHGYFLAGLYEQAHFENRFFCNALFLRGDRQP</sequence>
<evidence type="ECO:0000259" key="1">
    <source>
        <dbReference type="Pfam" id="PF05050"/>
    </source>
</evidence>
<dbReference type="HOGENOM" id="CLU_068034_3_1_0"/>
<accession>Q01XK7</accession>
<dbReference type="PANTHER" id="PTHR34203">
    <property type="entry name" value="METHYLTRANSFERASE, FKBM FAMILY PROTEIN"/>
    <property type="match status" value="1"/>
</dbReference>
<dbReference type="GO" id="GO:0008168">
    <property type="term" value="F:methyltransferase activity"/>
    <property type="evidence" value="ECO:0007669"/>
    <property type="project" value="UniProtKB-KW"/>
</dbReference>
<dbReference type="InterPro" id="IPR052514">
    <property type="entry name" value="SAM-dependent_MTase"/>
</dbReference>
<dbReference type="KEGG" id="sus:Acid_4649"/>
<dbReference type="OrthoDB" id="9812600at2"/>
<dbReference type="Pfam" id="PF05050">
    <property type="entry name" value="Methyltransf_21"/>
    <property type="match status" value="1"/>
</dbReference>